<evidence type="ECO:0000313" key="2">
    <source>
        <dbReference type="EMBL" id="KAL1538284.1"/>
    </source>
</evidence>
<protein>
    <recommendedName>
        <fullName evidence="4">Transmembrane protein</fullName>
    </recommendedName>
</protein>
<proteinExistence type="predicted"/>
<dbReference type="PANTHER" id="PTHR36328">
    <property type="entry name" value="TRANSMEMBRANE PROTEIN"/>
    <property type="match status" value="1"/>
</dbReference>
<name>A0ABD1G550_SALDI</name>
<accession>A0ABD1G550</accession>
<dbReference type="AlphaFoldDB" id="A0ABD1G550"/>
<gene>
    <name evidence="2" type="ORF">AAHA92_27045</name>
</gene>
<organism evidence="2 3">
    <name type="scientific">Salvia divinorum</name>
    <name type="common">Maria pastora</name>
    <name type="synonym">Diviner's sage</name>
    <dbReference type="NCBI Taxonomy" id="28513"/>
    <lineage>
        <taxon>Eukaryota</taxon>
        <taxon>Viridiplantae</taxon>
        <taxon>Streptophyta</taxon>
        <taxon>Embryophyta</taxon>
        <taxon>Tracheophyta</taxon>
        <taxon>Spermatophyta</taxon>
        <taxon>Magnoliopsida</taxon>
        <taxon>eudicotyledons</taxon>
        <taxon>Gunneridae</taxon>
        <taxon>Pentapetalae</taxon>
        <taxon>asterids</taxon>
        <taxon>lamiids</taxon>
        <taxon>Lamiales</taxon>
        <taxon>Lamiaceae</taxon>
        <taxon>Nepetoideae</taxon>
        <taxon>Mentheae</taxon>
        <taxon>Salviinae</taxon>
        <taxon>Salvia</taxon>
        <taxon>Salvia subgen. Calosphace</taxon>
    </lineage>
</organism>
<evidence type="ECO:0008006" key="4">
    <source>
        <dbReference type="Google" id="ProtNLM"/>
    </source>
</evidence>
<comment type="caution">
    <text evidence="2">The sequence shown here is derived from an EMBL/GenBank/DDBJ whole genome shotgun (WGS) entry which is preliminary data.</text>
</comment>
<keyword evidence="1" id="KW-0732">Signal</keyword>
<evidence type="ECO:0000313" key="3">
    <source>
        <dbReference type="Proteomes" id="UP001567538"/>
    </source>
</evidence>
<dbReference type="Proteomes" id="UP001567538">
    <property type="component" value="Unassembled WGS sequence"/>
</dbReference>
<reference evidence="2 3" key="1">
    <citation type="submission" date="2024-06" db="EMBL/GenBank/DDBJ databases">
        <title>A chromosome level genome sequence of Diviner's sage (Salvia divinorum).</title>
        <authorList>
            <person name="Ford S.A."/>
            <person name="Ro D.-K."/>
            <person name="Ness R.W."/>
            <person name="Phillips M.A."/>
        </authorList>
    </citation>
    <scope>NUCLEOTIDE SEQUENCE [LARGE SCALE GENOMIC DNA]</scope>
    <source>
        <strain evidence="2">SAF-2024a</strain>
        <tissue evidence="2">Leaf</tissue>
    </source>
</reference>
<evidence type="ECO:0000256" key="1">
    <source>
        <dbReference type="SAM" id="SignalP"/>
    </source>
</evidence>
<feature type="signal peptide" evidence="1">
    <location>
        <begin position="1"/>
        <end position="30"/>
    </location>
</feature>
<dbReference type="EMBL" id="JBEAFC010000010">
    <property type="protein sequence ID" value="KAL1538284.1"/>
    <property type="molecule type" value="Genomic_DNA"/>
</dbReference>
<feature type="chain" id="PRO_5044796351" description="Transmembrane protein" evidence="1">
    <location>
        <begin position="31"/>
        <end position="82"/>
    </location>
</feature>
<dbReference type="PANTHER" id="PTHR36328:SF7">
    <property type="entry name" value="TRANSMEMBRANE PROTEIN"/>
    <property type="match status" value="1"/>
</dbReference>
<sequence length="82" mass="8633">MGNNILKSFMVILFLSVVILSPILPTTSDATRFTVEYNTDVVAKPPICPTCLCCEPPPPGLCCECCTSPSVPASVETTNGSP</sequence>
<keyword evidence="3" id="KW-1185">Reference proteome</keyword>